<dbReference type="SMART" id="SM00245">
    <property type="entry name" value="TSPc"/>
    <property type="match status" value="1"/>
</dbReference>
<dbReference type="InterPro" id="IPR041613">
    <property type="entry name" value="Pept_S41_N"/>
</dbReference>
<accession>A0A426RSK7</accession>
<dbReference type="AlphaFoldDB" id="A0A426RSK7"/>
<comment type="caution">
    <text evidence="4">The sequence shown here is derived from an EMBL/GenBank/DDBJ whole genome shotgun (WGS) entry which is preliminary data.</text>
</comment>
<dbReference type="InterPro" id="IPR036034">
    <property type="entry name" value="PDZ_sf"/>
</dbReference>
<feature type="signal peptide" evidence="2">
    <location>
        <begin position="1"/>
        <end position="19"/>
    </location>
</feature>
<dbReference type="EMBL" id="RWJI01000001">
    <property type="protein sequence ID" value="RRQ51954.1"/>
    <property type="molecule type" value="Genomic_DNA"/>
</dbReference>
<dbReference type="InterPro" id="IPR029045">
    <property type="entry name" value="ClpP/crotonase-like_dom_sf"/>
</dbReference>
<dbReference type="PANTHER" id="PTHR32060">
    <property type="entry name" value="TAIL-SPECIFIC PROTEASE"/>
    <property type="match status" value="1"/>
</dbReference>
<protein>
    <submittedName>
        <fullName evidence="4">Peptidase S41</fullName>
    </submittedName>
</protein>
<evidence type="ECO:0000256" key="1">
    <source>
        <dbReference type="SAM" id="MobiDB-lite"/>
    </source>
</evidence>
<organism evidence="4 5">
    <name type="scientific">Sphingorhabdus wooponensis</name>
    <dbReference type="NCBI Taxonomy" id="940136"/>
    <lineage>
        <taxon>Bacteria</taxon>
        <taxon>Pseudomonadati</taxon>
        <taxon>Pseudomonadota</taxon>
        <taxon>Alphaproteobacteria</taxon>
        <taxon>Sphingomonadales</taxon>
        <taxon>Sphingomonadaceae</taxon>
        <taxon>Sphingorhabdus</taxon>
    </lineage>
</organism>
<dbReference type="Pfam" id="PF03572">
    <property type="entry name" value="Peptidase_S41"/>
    <property type="match status" value="1"/>
</dbReference>
<evidence type="ECO:0000313" key="5">
    <source>
        <dbReference type="Proteomes" id="UP000268553"/>
    </source>
</evidence>
<dbReference type="RefSeq" id="WP_125229970.1">
    <property type="nucleotide sequence ID" value="NZ_RWJI01000001.1"/>
</dbReference>
<feature type="region of interest" description="Disordered" evidence="1">
    <location>
        <begin position="449"/>
        <end position="480"/>
    </location>
</feature>
<gene>
    <name evidence="4" type="ORF">D7D48_03495</name>
</gene>
<dbReference type="Proteomes" id="UP000268553">
    <property type="component" value="Unassembled WGS sequence"/>
</dbReference>
<dbReference type="GO" id="GO:0007165">
    <property type="term" value="P:signal transduction"/>
    <property type="evidence" value="ECO:0007669"/>
    <property type="project" value="TreeGrafter"/>
</dbReference>
<dbReference type="GO" id="GO:0008236">
    <property type="term" value="F:serine-type peptidase activity"/>
    <property type="evidence" value="ECO:0007669"/>
    <property type="project" value="InterPro"/>
</dbReference>
<evidence type="ECO:0000256" key="2">
    <source>
        <dbReference type="SAM" id="SignalP"/>
    </source>
</evidence>
<evidence type="ECO:0000313" key="4">
    <source>
        <dbReference type="EMBL" id="RRQ51954.1"/>
    </source>
</evidence>
<dbReference type="CDD" id="cd07561">
    <property type="entry name" value="Peptidase_S41_CPP_like"/>
    <property type="match status" value="1"/>
</dbReference>
<dbReference type="SUPFAM" id="SSF52096">
    <property type="entry name" value="ClpP/crotonase"/>
    <property type="match status" value="1"/>
</dbReference>
<sequence length="480" mass="50230">MKKGALNSIIVILAAGLWACGGSGSGSVENTVTAPPKGVMPPPPPTSTCSLNSRQNFAFSVLSEWYLFPETLPTLVNPASYTSVSDYIDALTATARSQGRDRYFTYITSIQEENAYFSSGTAAGFGMRLSYQGGRLFVIEALEGGAALASGIDRGTEIGGIGNVSSNIRSVADILAAQGSVGISSALGPNTVGTSRVLRITDTSGTRNVTLVKAQYEISPLSTRYGIKIIDNGGGQLVGYINMRTFISTANNQLRTAFADFRAQGITNFVIDFRYNGGGLVSTAELMGDLLGGNRASSDIFSVTRFRASKSSENETRRFAPQSQSVSPIKIAFISTNATASASELVMASFAPFLGANAALIGSNSYGKPVGQIALDLTACDDRIRVVAFAKENAAGQGDYFSGLAGTMRSTCAAADDITRPLGDPQEASLRTALDFVAGRSCTPIALAQSAQSTASRTERRVLPAPTNASPAQRDVPGLF</sequence>
<feature type="chain" id="PRO_5019040452" evidence="2">
    <location>
        <begin position="20"/>
        <end position="480"/>
    </location>
</feature>
<dbReference type="Gene3D" id="3.30.750.170">
    <property type="match status" value="1"/>
</dbReference>
<proteinExistence type="predicted"/>
<evidence type="ECO:0000259" key="3">
    <source>
        <dbReference type="SMART" id="SM00245"/>
    </source>
</evidence>
<dbReference type="Gene3D" id="2.30.42.10">
    <property type="match status" value="1"/>
</dbReference>
<name>A0A426RSK7_9SPHN</name>
<dbReference type="GO" id="GO:0006508">
    <property type="term" value="P:proteolysis"/>
    <property type="evidence" value="ECO:0007669"/>
    <property type="project" value="InterPro"/>
</dbReference>
<feature type="domain" description="Tail specific protease" evidence="3">
    <location>
        <begin position="204"/>
        <end position="411"/>
    </location>
</feature>
<dbReference type="OrthoDB" id="7168509at2"/>
<keyword evidence="5" id="KW-1185">Reference proteome</keyword>
<dbReference type="InterPro" id="IPR005151">
    <property type="entry name" value="Tail-specific_protease"/>
</dbReference>
<dbReference type="PANTHER" id="PTHR32060:SF30">
    <property type="entry name" value="CARBOXY-TERMINAL PROCESSING PROTEASE CTPA"/>
    <property type="match status" value="1"/>
</dbReference>
<dbReference type="GO" id="GO:0004175">
    <property type="term" value="F:endopeptidase activity"/>
    <property type="evidence" value="ECO:0007669"/>
    <property type="project" value="TreeGrafter"/>
</dbReference>
<dbReference type="Gene3D" id="3.90.226.10">
    <property type="entry name" value="2-enoyl-CoA Hydratase, Chain A, domain 1"/>
    <property type="match status" value="1"/>
</dbReference>
<dbReference type="GO" id="GO:0030288">
    <property type="term" value="C:outer membrane-bounded periplasmic space"/>
    <property type="evidence" value="ECO:0007669"/>
    <property type="project" value="TreeGrafter"/>
</dbReference>
<dbReference type="Pfam" id="PF18294">
    <property type="entry name" value="Pept_S41_N"/>
    <property type="match status" value="1"/>
</dbReference>
<keyword evidence="2" id="KW-0732">Signal</keyword>
<reference evidence="4 5" key="1">
    <citation type="submission" date="2018-12" db="EMBL/GenBank/DDBJ databases">
        <authorList>
            <person name="Kim S.-J."/>
            <person name="Jung G.-Y."/>
        </authorList>
    </citation>
    <scope>NUCLEOTIDE SEQUENCE [LARGE SCALE GENOMIC DNA]</scope>
    <source>
        <strain evidence="4 5">03SU3-P</strain>
    </source>
</reference>